<evidence type="ECO:0000256" key="10">
    <source>
        <dbReference type="ARBA" id="ARBA00023136"/>
    </source>
</evidence>
<dbReference type="Gene3D" id="2.40.170.20">
    <property type="entry name" value="TonB-dependent receptor, beta-barrel domain"/>
    <property type="match status" value="1"/>
</dbReference>
<dbReference type="InterPro" id="IPR039426">
    <property type="entry name" value="TonB-dep_rcpt-like"/>
</dbReference>
<dbReference type="Gene3D" id="2.170.130.10">
    <property type="entry name" value="TonB-dependent receptor, plug domain"/>
    <property type="match status" value="1"/>
</dbReference>
<evidence type="ECO:0000256" key="3">
    <source>
        <dbReference type="ARBA" id="ARBA00022452"/>
    </source>
</evidence>
<dbReference type="InterPro" id="IPR000531">
    <property type="entry name" value="Beta-barrel_TonB"/>
</dbReference>
<evidence type="ECO:0000313" key="17">
    <source>
        <dbReference type="EMBL" id="SFN83836.1"/>
    </source>
</evidence>
<dbReference type="Pfam" id="PF00593">
    <property type="entry name" value="TonB_dep_Rec_b-barrel"/>
    <property type="match status" value="1"/>
</dbReference>
<comment type="subcellular location">
    <subcellularLocation>
        <location evidence="1 12">Cell outer membrane</location>
        <topology evidence="1 12">Multi-pass membrane protein</topology>
    </subcellularLocation>
</comment>
<evidence type="ECO:0000259" key="16">
    <source>
        <dbReference type="Pfam" id="PF07715"/>
    </source>
</evidence>
<evidence type="ECO:0000256" key="2">
    <source>
        <dbReference type="ARBA" id="ARBA00022448"/>
    </source>
</evidence>
<dbReference type="AlphaFoldDB" id="A0A1I5CAD3"/>
<protein>
    <submittedName>
        <fullName evidence="17">Iron complex outermembrane recepter protein</fullName>
    </submittedName>
</protein>
<evidence type="ECO:0000256" key="7">
    <source>
        <dbReference type="ARBA" id="ARBA00023004"/>
    </source>
</evidence>
<keyword evidence="10 12" id="KW-0472">Membrane</keyword>
<dbReference type="GO" id="GO:0015344">
    <property type="term" value="F:siderophore uptake transmembrane transporter activity"/>
    <property type="evidence" value="ECO:0007669"/>
    <property type="project" value="TreeGrafter"/>
</dbReference>
<accession>A0A1I5CAD3</accession>
<keyword evidence="5 12" id="KW-0812">Transmembrane</keyword>
<keyword evidence="18" id="KW-1185">Reference proteome</keyword>
<dbReference type="PANTHER" id="PTHR32552:SF68">
    <property type="entry name" value="FERRICHROME OUTER MEMBRANE TRANSPORTER_PHAGE RECEPTOR"/>
    <property type="match status" value="1"/>
</dbReference>
<dbReference type="SUPFAM" id="SSF56935">
    <property type="entry name" value="Porins"/>
    <property type="match status" value="1"/>
</dbReference>
<feature type="domain" description="TonB-dependent receptor-like beta-barrel" evidence="15">
    <location>
        <begin position="258"/>
        <end position="688"/>
    </location>
</feature>
<evidence type="ECO:0000256" key="11">
    <source>
        <dbReference type="ARBA" id="ARBA00023237"/>
    </source>
</evidence>
<dbReference type="Proteomes" id="UP000199036">
    <property type="component" value="Unassembled WGS sequence"/>
</dbReference>
<dbReference type="STRING" id="913024.SAMN05421741_1128"/>
<evidence type="ECO:0000313" key="18">
    <source>
        <dbReference type="Proteomes" id="UP000199036"/>
    </source>
</evidence>
<keyword evidence="4" id="KW-0410">Iron transport</keyword>
<dbReference type="EMBL" id="FOVI01000012">
    <property type="protein sequence ID" value="SFN83836.1"/>
    <property type="molecule type" value="Genomic_DNA"/>
</dbReference>
<dbReference type="PANTHER" id="PTHR32552">
    <property type="entry name" value="FERRICHROME IRON RECEPTOR-RELATED"/>
    <property type="match status" value="1"/>
</dbReference>
<keyword evidence="9 13" id="KW-0798">TonB box</keyword>
<evidence type="ECO:0000256" key="12">
    <source>
        <dbReference type="PROSITE-ProRule" id="PRU01360"/>
    </source>
</evidence>
<evidence type="ECO:0000256" key="6">
    <source>
        <dbReference type="ARBA" id="ARBA00022729"/>
    </source>
</evidence>
<keyword evidence="8" id="KW-0406">Ion transport</keyword>
<keyword evidence="2 12" id="KW-0813">Transport</keyword>
<keyword evidence="11 12" id="KW-0998">Cell outer membrane</keyword>
<comment type="similarity">
    <text evidence="12 13">Belongs to the TonB-dependent receptor family.</text>
</comment>
<evidence type="ECO:0000256" key="9">
    <source>
        <dbReference type="ARBA" id="ARBA00023077"/>
    </source>
</evidence>
<reference evidence="18" key="1">
    <citation type="submission" date="2016-10" db="EMBL/GenBank/DDBJ databases">
        <authorList>
            <person name="Varghese N."/>
            <person name="Submissions S."/>
        </authorList>
    </citation>
    <scope>NUCLEOTIDE SEQUENCE [LARGE SCALE GENOMIC DNA]</scope>
    <source>
        <strain evidence="18">DS-12</strain>
    </source>
</reference>
<proteinExistence type="inferred from homology"/>
<name>A0A1I5CAD3_9FLAO</name>
<keyword evidence="6 14" id="KW-0732">Signal</keyword>
<dbReference type="InterPro" id="IPR037066">
    <property type="entry name" value="Plug_dom_sf"/>
</dbReference>
<evidence type="ECO:0000256" key="13">
    <source>
        <dbReference type="RuleBase" id="RU003357"/>
    </source>
</evidence>
<evidence type="ECO:0000256" key="5">
    <source>
        <dbReference type="ARBA" id="ARBA00022692"/>
    </source>
</evidence>
<dbReference type="InterPro" id="IPR036942">
    <property type="entry name" value="Beta-barrel_TonB_sf"/>
</dbReference>
<keyword evidence="7" id="KW-0408">Iron</keyword>
<dbReference type="GO" id="GO:0009279">
    <property type="term" value="C:cell outer membrane"/>
    <property type="evidence" value="ECO:0007669"/>
    <property type="project" value="UniProtKB-SubCell"/>
</dbReference>
<feature type="domain" description="TonB-dependent receptor plug" evidence="16">
    <location>
        <begin position="58"/>
        <end position="166"/>
    </location>
</feature>
<evidence type="ECO:0000256" key="1">
    <source>
        <dbReference type="ARBA" id="ARBA00004571"/>
    </source>
</evidence>
<evidence type="ECO:0000256" key="4">
    <source>
        <dbReference type="ARBA" id="ARBA00022496"/>
    </source>
</evidence>
<keyword evidence="3 12" id="KW-1134">Transmembrane beta strand</keyword>
<feature type="signal peptide" evidence="14">
    <location>
        <begin position="1"/>
        <end position="32"/>
    </location>
</feature>
<gene>
    <name evidence="17" type="ORF">SAMN05421741_1128</name>
</gene>
<feature type="chain" id="PRO_5011572888" evidence="14">
    <location>
        <begin position="33"/>
        <end position="737"/>
    </location>
</feature>
<organism evidence="17 18">
    <name type="scientific">Paenimyroides ummariense</name>
    <dbReference type="NCBI Taxonomy" id="913024"/>
    <lineage>
        <taxon>Bacteria</taxon>
        <taxon>Pseudomonadati</taxon>
        <taxon>Bacteroidota</taxon>
        <taxon>Flavobacteriia</taxon>
        <taxon>Flavobacteriales</taxon>
        <taxon>Flavobacteriaceae</taxon>
        <taxon>Paenimyroides</taxon>
    </lineage>
</organism>
<evidence type="ECO:0000256" key="14">
    <source>
        <dbReference type="SAM" id="SignalP"/>
    </source>
</evidence>
<dbReference type="InterPro" id="IPR012910">
    <property type="entry name" value="Plug_dom"/>
</dbReference>
<dbReference type="Pfam" id="PF07715">
    <property type="entry name" value="Plug"/>
    <property type="match status" value="1"/>
</dbReference>
<sequence>MPLLFVKLFLRMKTHFLFAGFCLSAISMQAQTQTETKKDTISAETLDEVLVQAVRATNKTPIAFSNLSKEELAKRNLGQDIPVLMNFMPSVVTTTDAGNGVGYTGIRVRGSDGTRINVTINGIPYNDAESHGSFWVNMPDFVSSVENLQLQRGVGTSTNGSGAFGASLNLLTDKFSYDANGEIANSIGSFNTRKHTAKFSTGLVNNTFELTGRLSNLYSDGYIDRASSKLNSYFLQGTFVNEGTLLKALVFGGNEKTYQAWNGIEDKEVLKNNRTFNPSGAYIDDNGVQRFYDNETDNYKQDHYQLHWNEKWNSNWNSNVAVHYTKGFGYFENYKTNQKLLADYGITPVEVNGETQERSDLIRRKYLDNEFYGVTFSTQYTNDNLEVLFGGAANKYTGDHYGEVLWVRSQPQNQFKQNFYFDNSTKTDVNGFLKATYTFNDQWILFGDVQLRNVSYKANAIETGLVNEKFNFVNPKAGLTYKINDFNHAYFSYARAQREPNRTDFEGERPKAEKLNDFELGYRYASEKLSVNVNGYYMQYKDQLVLTGGLNDVGASKRINVGNSYRAGIEIDASYQPIKQLIIAPTITLSSNKIKELTVDVDGAPKTFKNTNISFSPDIVAANALTYIPAKNVQVSLLTKFVGEQYMGNTDSEASKLDSYLTNDINVVYEMPLKKWFKSISFNLLANNIFNVKYISNGYYYTYNDDWSNPGSVKTLEGTGYYPQAQFNILGGVSLKF</sequence>
<evidence type="ECO:0000256" key="8">
    <source>
        <dbReference type="ARBA" id="ARBA00023065"/>
    </source>
</evidence>
<evidence type="ECO:0000259" key="15">
    <source>
        <dbReference type="Pfam" id="PF00593"/>
    </source>
</evidence>
<dbReference type="PROSITE" id="PS52016">
    <property type="entry name" value="TONB_DEPENDENT_REC_3"/>
    <property type="match status" value="1"/>
</dbReference>